<accession>A0A2T5B3U5</accession>
<gene>
    <name evidence="1" type="ORF">C8N32_1552</name>
</gene>
<protein>
    <recommendedName>
        <fullName evidence="3">DUF3489 domain-containing protein</fullName>
    </recommendedName>
</protein>
<reference evidence="1 2" key="1">
    <citation type="submission" date="2018-04" db="EMBL/GenBank/DDBJ databases">
        <title>Genomic Encyclopedia of Archaeal and Bacterial Type Strains, Phase II (KMG-II): from individual species to whole genera.</title>
        <authorList>
            <person name="Goeker M."/>
        </authorList>
    </citation>
    <scope>NUCLEOTIDE SEQUENCE [LARGE SCALE GENOMIC DNA]</scope>
    <source>
        <strain evidence="1 2">DSM 18064</strain>
    </source>
</reference>
<dbReference type="Proteomes" id="UP000243859">
    <property type="component" value="Unassembled WGS sequence"/>
</dbReference>
<evidence type="ECO:0000313" key="2">
    <source>
        <dbReference type="Proteomes" id="UP000243859"/>
    </source>
</evidence>
<dbReference type="RefSeq" id="WP_107893714.1">
    <property type="nucleotide sequence ID" value="NZ_QAAA01000055.1"/>
</dbReference>
<evidence type="ECO:0000313" key="1">
    <source>
        <dbReference type="EMBL" id="PTM93630.1"/>
    </source>
</evidence>
<dbReference type="EMBL" id="QAAA01000055">
    <property type="protein sequence ID" value="PTM93630.1"/>
    <property type="molecule type" value="Genomic_DNA"/>
</dbReference>
<keyword evidence="2" id="KW-1185">Reference proteome</keyword>
<evidence type="ECO:0008006" key="3">
    <source>
        <dbReference type="Google" id="ProtNLM"/>
    </source>
</evidence>
<sequence>MTKTELNDLLPENLHCKNASQLKKASKAQLIDMLERRDATQAEAQALRSVDEKIQDAKIVKAPKARKPRELPDRVMLEPGKPEDVKATKAGSKRHLMAEALAKGATIEELMATLGWNKDTVSSALRTDMGALGLGVERKAGKYYLLMPEGVKRIPARDAGTTRADALVAACK</sequence>
<dbReference type="AlphaFoldDB" id="A0A2T5B3U5"/>
<comment type="caution">
    <text evidence="1">The sequence shown here is derived from an EMBL/GenBank/DDBJ whole genome shotgun (WGS) entry which is preliminary data.</text>
</comment>
<proteinExistence type="predicted"/>
<name>A0A2T5B3U5_9RHOB</name>
<dbReference type="OrthoDB" id="7848074at2"/>
<organism evidence="1 2">
    <name type="scientific">Rhodovulum imhoffii</name>
    <dbReference type="NCBI Taxonomy" id="365340"/>
    <lineage>
        <taxon>Bacteria</taxon>
        <taxon>Pseudomonadati</taxon>
        <taxon>Pseudomonadota</taxon>
        <taxon>Alphaproteobacteria</taxon>
        <taxon>Rhodobacterales</taxon>
        <taxon>Paracoccaceae</taxon>
        <taxon>Rhodovulum</taxon>
    </lineage>
</organism>